<comment type="caution">
    <text evidence="1">The sequence shown here is derived from an EMBL/GenBank/DDBJ whole genome shotgun (WGS) entry which is preliminary data.</text>
</comment>
<evidence type="ECO:0000313" key="2">
    <source>
        <dbReference type="Proteomes" id="UP000053240"/>
    </source>
</evidence>
<dbReference type="InParanoid" id="A0A0N0PG10"/>
<organism evidence="1 2">
    <name type="scientific">Papilio machaon</name>
    <name type="common">Old World swallowtail butterfly</name>
    <dbReference type="NCBI Taxonomy" id="76193"/>
    <lineage>
        <taxon>Eukaryota</taxon>
        <taxon>Metazoa</taxon>
        <taxon>Ecdysozoa</taxon>
        <taxon>Arthropoda</taxon>
        <taxon>Hexapoda</taxon>
        <taxon>Insecta</taxon>
        <taxon>Pterygota</taxon>
        <taxon>Neoptera</taxon>
        <taxon>Endopterygota</taxon>
        <taxon>Lepidoptera</taxon>
        <taxon>Glossata</taxon>
        <taxon>Ditrysia</taxon>
        <taxon>Papilionoidea</taxon>
        <taxon>Papilionidae</taxon>
        <taxon>Papilioninae</taxon>
        <taxon>Papilio</taxon>
    </lineage>
</organism>
<dbReference type="AlphaFoldDB" id="A0A0N0PG10"/>
<accession>A0A0N0PG10</accession>
<protein>
    <submittedName>
        <fullName evidence="1">Uncharacterized protein</fullName>
    </submittedName>
</protein>
<reference evidence="1 2" key="1">
    <citation type="journal article" date="2015" name="Nat. Commun.">
        <title>Outbred genome sequencing and CRISPR/Cas9 gene editing in butterflies.</title>
        <authorList>
            <person name="Li X."/>
            <person name="Fan D."/>
            <person name="Zhang W."/>
            <person name="Liu G."/>
            <person name="Zhang L."/>
            <person name="Zhao L."/>
            <person name="Fang X."/>
            <person name="Chen L."/>
            <person name="Dong Y."/>
            <person name="Chen Y."/>
            <person name="Ding Y."/>
            <person name="Zhao R."/>
            <person name="Feng M."/>
            <person name="Zhu Y."/>
            <person name="Feng Y."/>
            <person name="Jiang X."/>
            <person name="Zhu D."/>
            <person name="Xiang H."/>
            <person name="Feng X."/>
            <person name="Li S."/>
            <person name="Wang J."/>
            <person name="Zhang G."/>
            <person name="Kronforst M.R."/>
            <person name="Wang W."/>
        </authorList>
    </citation>
    <scope>NUCLEOTIDE SEQUENCE [LARGE SCALE GENOMIC DNA]</scope>
    <source>
        <strain evidence="1">Ya'a_city_454_Pm</strain>
        <tissue evidence="1">Whole body</tissue>
    </source>
</reference>
<gene>
    <name evidence="1" type="ORF">RR48_00381</name>
</gene>
<name>A0A0N0PG10_PAPMA</name>
<evidence type="ECO:0000313" key="1">
    <source>
        <dbReference type="EMBL" id="KPJ21482.1"/>
    </source>
</evidence>
<sequence>MKYITCDEYDGKNTPNRTLDLKTAFREVRCLDYHNMKVKETPTYAPFYIPEDDPMNGRSFMEFSTDLSAVTIKDGASIGSRNLGSWKAGLSNPLTLNDADNMSDYSAQLVYRIVTMEVGNELGYCLK</sequence>
<keyword evidence="2" id="KW-1185">Reference proteome</keyword>
<proteinExistence type="predicted"/>
<dbReference type="EMBL" id="LADJ01050221">
    <property type="protein sequence ID" value="KPJ21482.1"/>
    <property type="molecule type" value="Genomic_DNA"/>
</dbReference>
<dbReference type="Proteomes" id="UP000053240">
    <property type="component" value="Unassembled WGS sequence"/>
</dbReference>
<dbReference type="STRING" id="76193.A0A0N0PG10"/>